<dbReference type="Proteomes" id="UP001216638">
    <property type="component" value="Chromosome 3"/>
</dbReference>
<gene>
    <name evidence="2" type="ORF">MBRA1_002446</name>
</gene>
<evidence type="ECO:0000256" key="1">
    <source>
        <dbReference type="SAM" id="MobiDB-lite"/>
    </source>
</evidence>
<protein>
    <submittedName>
        <fullName evidence="2">Uncharacterized protein</fullName>
    </submittedName>
</protein>
<name>A0AAF0IP82_9BASI</name>
<reference evidence="2" key="1">
    <citation type="submission" date="2023-03" db="EMBL/GenBank/DDBJ databases">
        <title>Mating type loci evolution in Malassezia.</title>
        <authorList>
            <person name="Coelho M.A."/>
        </authorList>
    </citation>
    <scope>NUCLEOTIDE SEQUENCE</scope>
    <source>
        <strain evidence="2">CBS 14135</strain>
    </source>
</reference>
<sequence>MDKGKQTSRSGGDGRPMHPSGSGSLGEELRNMLANQGKGTSAAGGAQMHHAMQDLSLHETPAAQRASFRQASGRERMHTGVDDEYTAFQQGQASTQPQLGGHIDAARANPDMMEGAWQSSVGGARAPAVTRAPAPPEAQRNVDVQGDAANFLAALDAAEHEAEPEASGPVSAVPGVRLTRVWRPPSPSHGLELTEEQHAMHERLVRLQTGIDIDQPYRQAEAYMPPADDPALGEGVYAPTPEQALATVWDAQKTRAAHVAQFREEEKSKPVSGPSYTRVRGQQVVDHLRGWLVRAGYTDDVYGLPPLVAKTFGEATAEASTEQDEERRTKAIRRLDALYRHLSAPGHRVENAREEMESWLQKHSA</sequence>
<organism evidence="2 3">
    <name type="scientific">Malassezia brasiliensis</name>
    <dbReference type="NCBI Taxonomy" id="1821822"/>
    <lineage>
        <taxon>Eukaryota</taxon>
        <taxon>Fungi</taxon>
        <taxon>Dikarya</taxon>
        <taxon>Basidiomycota</taxon>
        <taxon>Ustilaginomycotina</taxon>
        <taxon>Malasseziomycetes</taxon>
        <taxon>Malasseziales</taxon>
        <taxon>Malasseziaceae</taxon>
        <taxon>Malassezia</taxon>
    </lineage>
</organism>
<feature type="region of interest" description="Disordered" evidence="1">
    <location>
        <begin position="117"/>
        <end position="139"/>
    </location>
</feature>
<dbReference type="EMBL" id="CP119953">
    <property type="protein sequence ID" value="WFC95792.1"/>
    <property type="molecule type" value="Genomic_DNA"/>
</dbReference>
<feature type="region of interest" description="Disordered" evidence="1">
    <location>
        <begin position="1"/>
        <end position="78"/>
    </location>
</feature>
<dbReference type="AlphaFoldDB" id="A0AAF0IP82"/>
<evidence type="ECO:0000313" key="3">
    <source>
        <dbReference type="Proteomes" id="UP001216638"/>
    </source>
</evidence>
<keyword evidence="3" id="KW-1185">Reference proteome</keyword>
<evidence type="ECO:0000313" key="2">
    <source>
        <dbReference type="EMBL" id="WFC95792.1"/>
    </source>
</evidence>
<proteinExistence type="predicted"/>
<accession>A0AAF0IP82</accession>